<dbReference type="Gene3D" id="3.40.33.10">
    <property type="entry name" value="CAP"/>
    <property type="match status" value="1"/>
</dbReference>
<name>A0A0D9WV46_9ORYZ</name>
<evidence type="ECO:0000259" key="4">
    <source>
        <dbReference type="SMART" id="SM00198"/>
    </source>
</evidence>
<evidence type="ECO:0000256" key="2">
    <source>
        <dbReference type="ARBA" id="ARBA00023265"/>
    </source>
</evidence>
<dbReference type="GO" id="GO:0005576">
    <property type="term" value="C:extracellular region"/>
    <property type="evidence" value="ECO:0007669"/>
    <property type="project" value="InterPro"/>
</dbReference>
<dbReference type="eggNOG" id="KOG3017">
    <property type="taxonomic scope" value="Eukaryota"/>
</dbReference>
<sequence>MAQKAFALVLLLAVAMAAATTATAQNTPQEFLDLHNLARRGEAGAGLPDLVWDTTLEQFAQSFAATRVATCRLLPHSDAAGVRYGENLLAGPPGAVGTAEVAVKMWMDEKKWYDYGTNICSAPAGWSCGHYTQVVWRDTTAVGCARVQCDNGGFFISCNYSPPGNFPNQRPY</sequence>
<reference evidence="5" key="3">
    <citation type="submission" date="2015-04" db="UniProtKB">
        <authorList>
            <consortium name="EnsemblPlants"/>
        </authorList>
    </citation>
    <scope>IDENTIFICATION</scope>
</reference>
<dbReference type="FunFam" id="3.40.33.10:FF:000004">
    <property type="entry name" value="CAP, cysteine-rich secretory protein, antigen 5"/>
    <property type="match status" value="1"/>
</dbReference>
<dbReference type="PRINTS" id="PR00838">
    <property type="entry name" value="V5ALLERGEN"/>
</dbReference>
<dbReference type="InterPro" id="IPR018244">
    <property type="entry name" value="Allrgn_V5/Tpx1_CS"/>
</dbReference>
<dbReference type="CDD" id="cd05381">
    <property type="entry name" value="CAP_PR-1"/>
    <property type="match status" value="1"/>
</dbReference>
<protein>
    <recommendedName>
        <fullName evidence="4">SCP domain-containing protein</fullName>
    </recommendedName>
</protein>
<dbReference type="Gramene" id="LPERR07G01680.1">
    <property type="protein sequence ID" value="LPERR07G01680.1"/>
    <property type="gene ID" value="LPERR07G01680"/>
</dbReference>
<reference evidence="5 6" key="1">
    <citation type="submission" date="2012-08" db="EMBL/GenBank/DDBJ databases">
        <title>Oryza genome evolution.</title>
        <authorList>
            <person name="Wing R.A."/>
        </authorList>
    </citation>
    <scope>NUCLEOTIDE SEQUENCE</scope>
</reference>
<dbReference type="Pfam" id="PF00188">
    <property type="entry name" value="CAP"/>
    <property type="match status" value="1"/>
</dbReference>
<dbReference type="PROSITE" id="PS01010">
    <property type="entry name" value="CRISP_2"/>
    <property type="match status" value="1"/>
</dbReference>
<dbReference type="SUPFAM" id="SSF55797">
    <property type="entry name" value="PR-1-like"/>
    <property type="match status" value="1"/>
</dbReference>
<dbReference type="InterPro" id="IPR035940">
    <property type="entry name" value="CAP_sf"/>
</dbReference>
<dbReference type="EnsemblPlants" id="LPERR07G01680.1">
    <property type="protein sequence ID" value="LPERR07G01680.1"/>
    <property type="gene ID" value="LPERR07G01680"/>
</dbReference>
<dbReference type="InterPro" id="IPR001283">
    <property type="entry name" value="CRISP-related"/>
</dbReference>
<evidence type="ECO:0000256" key="3">
    <source>
        <dbReference type="SAM" id="SignalP"/>
    </source>
</evidence>
<keyword evidence="3" id="KW-0732">Signal</keyword>
<keyword evidence="2" id="KW-0568">Pathogenesis-related protein</keyword>
<evidence type="ECO:0000313" key="6">
    <source>
        <dbReference type="Proteomes" id="UP000032180"/>
    </source>
</evidence>
<dbReference type="InterPro" id="IPR002413">
    <property type="entry name" value="V5_allergen-like"/>
</dbReference>
<accession>A0A0D9WV46</accession>
<dbReference type="AlphaFoldDB" id="A0A0D9WV46"/>
<proteinExistence type="predicted"/>
<dbReference type="PRINTS" id="PR00837">
    <property type="entry name" value="V5TPXLIKE"/>
</dbReference>
<comment type="function">
    <text evidence="1">Probably involved in the defense reaction of plants against pathogens.</text>
</comment>
<dbReference type="PANTHER" id="PTHR10334">
    <property type="entry name" value="CYSTEINE-RICH SECRETORY PROTEIN-RELATED"/>
    <property type="match status" value="1"/>
</dbReference>
<dbReference type="PROSITE" id="PS01009">
    <property type="entry name" value="CRISP_1"/>
    <property type="match status" value="1"/>
</dbReference>
<evidence type="ECO:0000313" key="5">
    <source>
        <dbReference type="EnsemblPlants" id="LPERR07G01680.1"/>
    </source>
</evidence>
<feature type="chain" id="PRO_5002349617" description="SCP domain-containing protein" evidence="3">
    <location>
        <begin position="25"/>
        <end position="172"/>
    </location>
</feature>
<dbReference type="Proteomes" id="UP000032180">
    <property type="component" value="Chromosome 7"/>
</dbReference>
<keyword evidence="6" id="KW-1185">Reference proteome</keyword>
<keyword evidence="2" id="KW-0611">Plant defense</keyword>
<evidence type="ECO:0000256" key="1">
    <source>
        <dbReference type="ARBA" id="ARBA00003143"/>
    </source>
</evidence>
<dbReference type="STRING" id="77586.A0A0D9WV46"/>
<dbReference type="SMART" id="SM00198">
    <property type="entry name" value="SCP"/>
    <property type="match status" value="1"/>
</dbReference>
<feature type="signal peptide" evidence="3">
    <location>
        <begin position="1"/>
        <end position="24"/>
    </location>
</feature>
<dbReference type="InterPro" id="IPR014044">
    <property type="entry name" value="CAP_dom"/>
</dbReference>
<dbReference type="HOGENOM" id="CLU_035730_8_1_1"/>
<reference evidence="6" key="2">
    <citation type="submission" date="2013-12" db="EMBL/GenBank/DDBJ databases">
        <authorList>
            <person name="Yu Y."/>
            <person name="Lee S."/>
            <person name="de Baynast K."/>
            <person name="Wissotski M."/>
            <person name="Liu L."/>
            <person name="Talag J."/>
            <person name="Goicoechea J."/>
            <person name="Angelova A."/>
            <person name="Jetty R."/>
            <person name="Kudrna D."/>
            <person name="Golser W."/>
            <person name="Rivera L."/>
            <person name="Zhang J."/>
            <person name="Wing R."/>
        </authorList>
    </citation>
    <scope>NUCLEOTIDE SEQUENCE</scope>
</reference>
<organism evidence="5 6">
    <name type="scientific">Leersia perrieri</name>
    <dbReference type="NCBI Taxonomy" id="77586"/>
    <lineage>
        <taxon>Eukaryota</taxon>
        <taxon>Viridiplantae</taxon>
        <taxon>Streptophyta</taxon>
        <taxon>Embryophyta</taxon>
        <taxon>Tracheophyta</taxon>
        <taxon>Spermatophyta</taxon>
        <taxon>Magnoliopsida</taxon>
        <taxon>Liliopsida</taxon>
        <taxon>Poales</taxon>
        <taxon>Poaceae</taxon>
        <taxon>BOP clade</taxon>
        <taxon>Oryzoideae</taxon>
        <taxon>Oryzeae</taxon>
        <taxon>Oryzinae</taxon>
        <taxon>Leersia</taxon>
    </lineage>
</organism>
<feature type="domain" description="SCP" evidence="4">
    <location>
        <begin position="26"/>
        <end position="168"/>
    </location>
</feature>